<dbReference type="GO" id="GO:0000155">
    <property type="term" value="F:phosphorelay sensor kinase activity"/>
    <property type="evidence" value="ECO:0007669"/>
    <property type="project" value="InterPro"/>
</dbReference>
<dbReference type="PROSITE" id="PS50113">
    <property type="entry name" value="PAC"/>
    <property type="match status" value="1"/>
</dbReference>
<dbReference type="GO" id="GO:0005886">
    <property type="term" value="C:plasma membrane"/>
    <property type="evidence" value="ECO:0007669"/>
    <property type="project" value="TreeGrafter"/>
</dbReference>
<dbReference type="InterPro" id="IPR029016">
    <property type="entry name" value="GAF-like_dom_sf"/>
</dbReference>
<dbReference type="PROSITE" id="PS50110">
    <property type="entry name" value="RESPONSE_REGULATORY"/>
    <property type="match status" value="1"/>
</dbReference>
<dbReference type="RefSeq" id="WP_284348927.1">
    <property type="nucleotide sequence ID" value="NZ_BRXS01000002.1"/>
</dbReference>
<evidence type="ECO:0000256" key="1">
    <source>
        <dbReference type="ARBA" id="ARBA00000085"/>
    </source>
</evidence>
<evidence type="ECO:0000256" key="3">
    <source>
        <dbReference type="ARBA" id="ARBA00022553"/>
    </source>
</evidence>
<dbReference type="InterPro" id="IPR001789">
    <property type="entry name" value="Sig_transdc_resp-reg_receiver"/>
</dbReference>
<feature type="compositionally biased region" description="Basic and acidic residues" evidence="7">
    <location>
        <begin position="745"/>
        <end position="769"/>
    </location>
</feature>
<feature type="domain" description="Histidine kinase" evidence="8">
    <location>
        <begin position="492"/>
        <end position="737"/>
    </location>
</feature>
<dbReference type="SMART" id="SM00387">
    <property type="entry name" value="HATPase_c"/>
    <property type="match status" value="1"/>
</dbReference>
<organism evidence="12 13">
    <name type="scientific">Roseisolibacter agri</name>
    <dbReference type="NCBI Taxonomy" id="2014610"/>
    <lineage>
        <taxon>Bacteria</taxon>
        <taxon>Pseudomonadati</taxon>
        <taxon>Gemmatimonadota</taxon>
        <taxon>Gemmatimonadia</taxon>
        <taxon>Gemmatimonadales</taxon>
        <taxon>Gemmatimonadaceae</taxon>
        <taxon>Roseisolibacter</taxon>
    </lineage>
</organism>
<dbReference type="InterPro" id="IPR000014">
    <property type="entry name" value="PAS"/>
</dbReference>
<evidence type="ECO:0000313" key="13">
    <source>
        <dbReference type="Proteomes" id="UP001161325"/>
    </source>
</evidence>
<dbReference type="Pfam" id="PF02518">
    <property type="entry name" value="HATPase_c"/>
    <property type="match status" value="1"/>
</dbReference>
<dbReference type="NCBIfam" id="TIGR00229">
    <property type="entry name" value="sensory_box"/>
    <property type="match status" value="1"/>
</dbReference>
<sequence>MMEGGGKASGVDPARPRADAADHGRMPVVLVVDDSDAKRYVSARWLRRAGFEVIEGRTGQDALAQAVQADLVVLDVRLPDINGIEVCRRLRADPMTAQVPVLHLSAHATSAHERASGLDGGADGYLTQPVDEEELIATVRALLRIRRVEGALKVSEERYRLAARATSDVLWDWDLATGVLRWSDAATALFRRPPAAVQSSAAWWFAQLHPDDRPRVVAGLRAIIDGDGEHWTDEYRLRRGDGTWATVYDRAFVAHDERGLPVRMIGSMLDVTERRRSEDALELLAEAGSRLAGALDSEETLRRFARFVVGRAADACVIFAGPALDASAEAQLVPDVVAAEDPARDRVRIAEAEATDARIARQLDALRAEHDSPAARAAVTLLQRHPQGLLLDVARDADADGRLDPSDAAARATLHRALDLPSALLVPLAARGHTFGIVLLGRGGSAGGTPYVDGDLALATELAGRAALAVDNALHYERAVIANRAKSDFLAVMSHELRTPLNAVLGYVDLLHLGIAGTQGPAASQYLDRIKLATRHLLGLIEQILLFSRMEAGRELVHAVPTDAAALAREAASLIEPLAREKSLEFVLRVGAPIGEDGVMPEVVPVAADAGADGAQAPPPELPLETDVDKARQILLNLLGNAVKFTAKGQVRLDVVSDAAAVRFVVSDTGIGIAPQHLERVFDPFWQVEQRKTRTAGGSGLGLTVSRRLARLLGGDVSATSVAGRGSRFVFTVPRTTELRRTELRMTEGRRTELRRTDERETEPRETRARSTATAG</sequence>
<evidence type="ECO:0000313" key="12">
    <source>
        <dbReference type="EMBL" id="GLC24478.1"/>
    </source>
</evidence>
<evidence type="ECO:0000256" key="7">
    <source>
        <dbReference type="SAM" id="MobiDB-lite"/>
    </source>
</evidence>
<comment type="catalytic activity">
    <reaction evidence="1">
        <text>ATP + protein L-histidine = ADP + protein N-phospho-L-histidine.</text>
        <dbReference type="EC" id="2.7.13.3"/>
    </reaction>
</comment>
<feature type="domain" description="PAC" evidence="11">
    <location>
        <begin position="231"/>
        <end position="283"/>
    </location>
</feature>
<feature type="region of interest" description="Disordered" evidence="7">
    <location>
        <begin position="745"/>
        <end position="776"/>
    </location>
</feature>
<dbReference type="Proteomes" id="UP001161325">
    <property type="component" value="Unassembled WGS sequence"/>
</dbReference>
<dbReference type="SUPFAM" id="SSF55785">
    <property type="entry name" value="PYP-like sensor domain (PAS domain)"/>
    <property type="match status" value="1"/>
</dbReference>
<dbReference type="Gene3D" id="3.30.450.20">
    <property type="entry name" value="PAS domain"/>
    <property type="match status" value="1"/>
</dbReference>
<dbReference type="InterPro" id="IPR003661">
    <property type="entry name" value="HisK_dim/P_dom"/>
</dbReference>
<feature type="domain" description="PAS" evidence="10">
    <location>
        <begin position="155"/>
        <end position="227"/>
    </location>
</feature>
<keyword evidence="5" id="KW-0418">Kinase</keyword>
<dbReference type="GO" id="GO:0009927">
    <property type="term" value="F:histidine phosphotransfer kinase activity"/>
    <property type="evidence" value="ECO:0007669"/>
    <property type="project" value="TreeGrafter"/>
</dbReference>
<dbReference type="EMBL" id="BRXS01000002">
    <property type="protein sequence ID" value="GLC24478.1"/>
    <property type="molecule type" value="Genomic_DNA"/>
</dbReference>
<dbReference type="InterPro" id="IPR035965">
    <property type="entry name" value="PAS-like_dom_sf"/>
</dbReference>
<dbReference type="Gene3D" id="1.10.287.130">
    <property type="match status" value="1"/>
</dbReference>
<dbReference type="SMART" id="SM00091">
    <property type="entry name" value="PAS"/>
    <property type="match status" value="1"/>
</dbReference>
<dbReference type="InterPro" id="IPR003594">
    <property type="entry name" value="HATPase_dom"/>
</dbReference>
<dbReference type="Pfam" id="PF00072">
    <property type="entry name" value="Response_reg"/>
    <property type="match status" value="1"/>
</dbReference>
<dbReference type="InterPro" id="IPR036890">
    <property type="entry name" value="HATPase_C_sf"/>
</dbReference>
<gene>
    <name evidence="12" type="ORF">rosag_09910</name>
</gene>
<evidence type="ECO:0000256" key="4">
    <source>
        <dbReference type="ARBA" id="ARBA00022679"/>
    </source>
</evidence>
<dbReference type="PROSITE" id="PS50112">
    <property type="entry name" value="PAS"/>
    <property type="match status" value="1"/>
</dbReference>
<dbReference type="Gene3D" id="3.40.50.2300">
    <property type="match status" value="1"/>
</dbReference>
<dbReference type="SMART" id="SM00388">
    <property type="entry name" value="HisKA"/>
    <property type="match status" value="1"/>
</dbReference>
<dbReference type="PRINTS" id="PR00344">
    <property type="entry name" value="BCTRLSENSOR"/>
</dbReference>
<dbReference type="InterPro" id="IPR000700">
    <property type="entry name" value="PAS-assoc_C"/>
</dbReference>
<evidence type="ECO:0000259" key="8">
    <source>
        <dbReference type="PROSITE" id="PS50109"/>
    </source>
</evidence>
<feature type="region of interest" description="Disordered" evidence="7">
    <location>
        <begin position="1"/>
        <end position="20"/>
    </location>
</feature>
<evidence type="ECO:0000259" key="10">
    <source>
        <dbReference type="PROSITE" id="PS50112"/>
    </source>
</evidence>
<protein>
    <recommendedName>
        <fullName evidence="2">histidine kinase</fullName>
        <ecNumber evidence="2">2.7.13.3</ecNumber>
    </recommendedName>
</protein>
<dbReference type="PANTHER" id="PTHR43047">
    <property type="entry name" value="TWO-COMPONENT HISTIDINE PROTEIN KINASE"/>
    <property type="match status" value="1"/>
</dbReference>
<dbReference type="InterPro" id="IPR004358">
    <property type="entry name" value="Sig_transdc_His_kin-like_C"/>
</dbReference>
<dbReference type="Pfam" id="PF08447">
    <property type="entry name" value="PAS_3"/>
    <property type="match status" value="1"/>
</dbReference>
<keyword evidence="3 6" id="KW-0597">Phosphoprotein</keyword>
<comment type="caution">
    <text evidence="12">The sequence shown here is derived from an EMBL/GenBank/DDBJ whole genome shotgun (WGS) entry which is preliminary data.</text>
</comment>
<dbReference type="SUPFAM" id="SSF55781">
    <property type="entry name" value="GAF domain-like"/>
    <property type="match status" value="1"/>
</dbReference>
<evidence type="ECO:0000256" key="2">
    <source>
        <dbReference type="ARBA" id="ARBA00012438"/>
    </source>
</evidence>
<dbReference type="InterPro" id="IPR011006">
    <property type="entry name" value="CheY-like_superfamily"/>
</dbReference>
<keyword evidence="4" id="KW-0808">Transferase</keyword>
<dbReference type="InterPro" id="IPR013655">
    <property type="entry name" value="PAS_fold_3"/>
</dbReference>
<dbReference type="CDD" id="cd16922">
    <property type="entry name" value="HATPase_EvgS-ArcB-TorS-like"/>
    <property type="match status" value="1"/>
</dbReference>
<dbReference type="SMART" id="SM00086">
    <property type="entry name" value="PAC"/>
    <property type="match status" value="1"/>
</dbReference>
<name>A0AA37V9J0_9BACT</name>
<dbReference type="SMART" id="SM00448">
    <property type="entry name" value="REC"/>
    <property type="match status" value="1"/>
</dbReference>
<evidence type="ECO:0000256" key="5">
    <source>
        <dbReference type="ARBA" id="ARBA00022777"/>
    </source>
</evidence>
<dbReference type="CDD" id="cd00130">
    <property type="entry name" value="PAS"/>
    <property type="match status" value="1"/>
</dbReference>
<dbReference type="Gene3D" id="3.30.450.40">
    <property type="match status" value="1"/>
</dbReference>
<proteinExistence type="predicted"/>
<dbReference type="CDD" id="cd00082">
    <property type="entry name" value="HisKA"/>
    <property type="match status" value="1"/>
</dbReference>
<evidence type="ECO:0000259" key="11">
    <source>
        <dbReference type="PROSITE" id="PS50113"/>
    </source>
</evidence>
<dbReference type="Pfam" id="PF00512">
    <property type="entry name" value="HisKA"/>
    <property type="match status" value="1"/>
</dbReference>
<evidence type="ECO:0000259" key="9">
    <source>
        <dbReference type="PROSITE" id="PS50110"/>
    </source>
</evidence>
<dbReference type="InterPro" id="IPR005467">
    <property type="entry name" value="His_kinase_dom"/>
</dbReference>
<dbReference type="SUPFAM" id="SSF55874">
    <property type="entry name" value="ATPase domain of HSP90 chaperone/DNA topoisomerase II/histidine kinase"/>
    <property type="match status" value="1"/>
</dbReference>
<dbReference type="InterPro" id="IPR036097">
    <property type="entry name" value="HisK_dim/P_sf"/>
</dbReference>
<feature type="modified residue" description="4-aspartylphosphate" evidence="6">
    <location>
        <position position="75"/>
    </location>
</feature>
<dbReference type="EC" id="2.7.13.3" evidence="2"/>
<dbReference type="SUPFAM" id="SSF52172">
    <property type="entry name" value="CheY-like"/>
    <property type="match status" value="1"/>
</dbReference>
<feature type="domain" description="Response regulatory" evidence="9">
    <location>
        <begin position="28"/>
        <end position="143"/>
    </location>
</feature>
<dbReference type="AlphaFoldDB" id="A0AA37V9J0"/>
<keyword evidence="13" id="KW-1185">Reference proteome</keyword>
<dbReference type="Gene3D" id="3.30.565.10">
    <property type="entry name" value="Histidine kinase-like ATPase, C-terminal domain"/>
    <property type="match status" value="1"/>
</dbReference>
<accession>A0AA37V9J0</accession>
<dbReference type="PROSITE" id="PS50109">
    <property type="entry name" value="HIS_KIN"/>
    <property type="match status" value="1"/>
</dbReference>
<evidence type="ECO:0000256" key="6">
    <source>
        <dbReference type="PROSITE-ProRule" id="PRU00169"/>
    </source>
</evidence>
<dbReference type="SUPFAM" id="SSF47384">
    <property type="entry name" value="Homodimeric domain of signal transducing histidine kinase"/>
    <property type="match status" value="1"/>
</dbReference>
<reference evidence="12" key="1">
    <citation type="submission" date="2022-08" db="EMBL/GenBank/DDBJ databases">
        <title>Draft genome sequencing of Roseisolibacter agri AW1220.</title>
        <authorList>
            <person name="Tobiishi Y."/>
            <person name="Tonouchi A."/>
        </authorList>
    </citation>
    <scope>NUCLEOTIDE SEQUENCE</scope>
    <source>
        <strain evidence="12">AW1220</strain>
    </source>
</reference>
<dbReference type="InterPro" id="IPR001610">
    <property type="entry name" value="PAC"/>
</dbReference>